<evidence type="ECO:0000256" key="7">
    <source>
        <dbReference type="SAM" id="SignalP"/>
    </source>
</evidence>
<sequence>MKTLLFIACITFLSPSVNGAAEGNWKYGEEENWPGKCTNGTRQSPIDIITAKAEKSPEWKNFTLTNFDKDLKSREFKHTGKTILLDLEGSGLSIENGGLNGTYQALQLHFHWANDSKSGAEHTIDGKEFPLELHIVTKNGDQEYGQQHAVLGFVFKVVDKNNTKFDSIAAEVPKIKAEDAKINIDVNIKSFLPSNMKVFYRYYGSLTTPNCDEDVIWSVFETPIEISQYQLSIFQDIHFSHGYANYRSIQKLNNRKVLKFEAKPGETSSASCLLYSSFSLIILLFATYML</sequence>
<dbReference type="PROSITE" id="PS51144">
    <property type="entry name" value="ALPHA_CA_2"/>
    <property type="match status" value="1"/>
</dbReference>
<evidence type="ECO:0000259" key="8">
    <source>
        <dbReference type="PROSITE" id="PS51144"/>
    </source>
</evidence>
<dbReference type="Proteomes" id="UP000549394">
    <property type="component" value="Unassembled WGS sequence"/>
</dbReference>
<reference evidence="9 10" key="1">
    <citation type="submission" date="2020-08" db="EMBL/GenBank/DDBJ databases">
        <authorList>
            <person name="Hejnol A."/>
        </authorList>
    </citation>
    <scope>NUCLEOTIDE SEQUENCE [LARGE SCALE GENOMIC DNA]</scope>
</reference>
<dbReference type="PANTHER" id="PTHR18952">
    <property type="entry name" value="CARBONIC ANHYDRASE"/>
    <property type="match status" value="1"/>
</dbReference>
<accession>A0A7I8VZ14</accession>
<comment type="caution">
    <text evidence="9">The sequence shown here is derived from an EMBL/GenBank/DDBJ whole genome shotgun (WGS) entry which is preliminary data.</text>
</comment>
<proteinExistence type="inferred from homology"/>
<evidence type="ECO:0000313" key="10">
    <source>
        <dbReference type="Proteomes" id="UP000549394"/>
    </source>
</evidence>
<dbReference type="Gene3D" id="3.10.200.10">
    <property type="entry name" value="Alpha carbonic anhydrase"/>
    <property type="match status" value="1"/>
</dbReference>
<evidence type="ECO:0000256" key="5">
    <source>
        <dbReference type="ARBA" id="ARBA00023239"/>
    </source>
</evidence>
<evidence type="ECO:0000256" key="6">
    <source>
        <dbReference type="ARBA" id="ARBA00048348"/>
    </source>
</evidence>
<evidence type="ECO:0000313" key="9">
    <source>
        <dbReference type="EMBL" id="CAD5121122.1"/>
    </source>
</evidence>
<evidence type="ECO:0000256" key="2">
    <source>
        <dbReference type="ARBA" id="ARBA00012925"/>
    </source>
</evidence>
<dbReference type="SMART" id="SM01057">
    <property type="entry name" value="Carb_anhydrase"/>
    <property type="match status" value="1"/>
</dbReference>
<feature type="chain" id="PRO_5029673669" description="carbonic anhydrase" evidence="7">
    <location>
        <begin position="20"/>
        <end position="290"/>
    </location>
</feature>
<dbReference type="InterPro" id="IPR023561">
    <property type="entry name" value="Carbonic_anhydrase_a-class"/>
</dbReference>
<keyword evidence="10" id="KW-1185">Reference proteome</keyword>
<name>A0A7I8VZ14_9ANNE</name>
<dbReference type="EC" id="4.2.1.1" evidence="2"/>
<keyword evidence="7" id="KW-0732">Signal</keyword>
<evidence type="ECO:0000256" key="3">
    <source>
        <dbReference type="ARBA" id="ARBA00022723"/>
    </source>
</evidence>
<gene>
    <name evidence="9" type="ORF">DGYR_LOCUS9115</name>
</gene>
<dbReference type="SUPFAM" id="SSF51069">
    <property type="entry name" value="Carbonic anhydrase"/>
    <property type="match status" value="1"/>
</dbReference>
<organism evidence="9 10">
    <name type="scientific">Dimorphilus gyrociliatus</name>
    <dbReference type="NCBI Taxonomy" id="2664684"/>
    <lineage>
        <taxon>Eukaryota</taxon>
        <taxon>Metazoa</taxon>
        <taxon>Spiralia</taxon>
        <taxon>Lophotrochozoa</taxon>
        <taxon>Annelida</taxon>
        <taxon>Polychaeta</taxon>
        <taxon>Polychaeta incertae sedis</taxon>
        <taxon>Dinophilidae</taxon>
        <taxon>Dimorphilus</taxon>
    </lineage>
</organism>
<keyword evidence="4" id="KW-0862">Zinc</keyword>
<evidence type="ECO:0000256" key="4">
    <source>
        <dbReference type="ARBA" id="ARBA00022833"/>
    </source>
</evidence>
<dbReference type="Pfam" id="PF00194">
    <property type="entry name" value="Carb_anhydrase"/>
    <property type="match status" value="1"/>
</dbReference>
<dbReference type="GO" id="GO:0004089">
    <property type="term" value="F:carbonate dehydratase activity"/>
    <property type="evidence" value="ECO:0007669"/>
    <property type="project" value="UniProtKB-EC"/>
</dbReference>
<dbReference type="OrthoDB" id="429145at2759"/>
<keyword evidence="5" id="KW-0456">Lyase</keyword>
<dbReference type="InterPro" id="IPR001148">
    <property type="entry name" value="CA_dom"/>
</dbReference>
<dbReference type="GO" id="GO:0008270">
    <property type="term" value="F:zinc ion binding"/>
    <property type="evidence" value="ECO:0007669"/>
    <property type="project" value="InterPro"/>
</dbReference>
<comment type="similarity">
    <text evidence="1">Belongs to the alpha-carbonic anhydrase family.</text>
</comment>
<dbReference type="AlphaFoldDB" id="A0A7I8VZ14"/>
<feature type="domain" description="Alpha-carbonic anhydrase" evidence="8">
    <location>
        <begin position="23"/>
        <end position="261"/>
    </location>
</feature>
<dbReference type="GO" id="GO:0005886">
    <property type="term" value="C:plasma membrane"/>
    <property type="evidence" value="ECO:0007669"/>
    <property type="project" value="TreeGrafter"/>
</dbReference>
<evidence type="ECO:0000256" key="1">
    <source>
        <dbReference type="ARBA" id="ARBA00010718"/>
    </source>
</evidence>
<dbReference type="PANTHER" id="PTHR18952:SF265">
    <property type="entry name" value="CARBONIC ANHYDRASE"/>
    <property type="match status" value="1"/>
</dbReference>
<dbReference type="EMBL" id="CAJFCJ010000013">
    <property type="protein sequence ID" value="CAD5121122.1"/>
    <property type="molecule type" value="Genomic_DNA"/>
</dbReference>
<dbReference type="InterPro" id="IPR036398">
    <property type="entry name" value="CA_dom_sf"/>
</dbReference>
<protein>
    <recommendedName>
        <fullName evidence="2">carbonic anhydrase</fullName>
        <ecNumber evidence="2">4.2.1.1</ecNumber>
    </recommendedName>
</protein>
<comment type="catalytic activity">
    <reaction evidence="6">
        <text>hydrogencarbonate + H(+) = CO2 + H2O</text>
        <dbReference type="Rhea" id="RHEA:10748"/>
        <dbReference type="ChEBI" id="CHEBI:15377"/>
        <dbReference type="ChEBI" id="CHEBI:15378"/>
        <dbReference type="ChEBI" id="CHEBI:16526"/>
        <dbReference type="ChEBI" id="CHEBI:17544"/>
        <dbReference type="EC" id="4.2.1.1"/>
    </reaction>
</comment>
<feature type="signal peptide" evidence="7">
    <location>
        <begin position="1"/>
        <end position="19"/>
    </location>
</feature>
<keyword evidence="3" id="KW-0479">Metal-binding</keyword>